<dbReference type="Proteomes" id="UP000051952">
    <property type="component" value="Unassembled WGS sequence"/>
</dbReference>
<feature type="compositionally biased region" description="Low complexity" evidence="1">
    <location>
        <begin position="135"/>
        <end position="146"/>
    </location>
</feature>
<dbReference type="VEuPathDB" id="TriTrypDB:BSAL_19505"/>
<feature type="compositionally biased region" description="Polar residues" evidence="1">
    <location>
        <begin position="98"/>
        <end position="112"/>
    </location>
</feature>
<gene>
    <name evidence="2" type="ORF">BSAL_19505</name>
</gene>
<feature type="non-terminal residue" evidence="2">
    <location>
        <position position="1"/>
    </location>
</feature>
<sequence>VLSPPKSTKQNETIVETITSTESVLVEDLCESPKERAGDLAANSISADAPPQQTTPSSSSGGVDGPWRLPPPPANRFVAVVQRQVLPMQKFAAAGQRKSLTAAGSSQVTTSKVGGKLSNARASVSNPLSIAVAADGSGSMAGSSLSTEVAGSPRRLSMSAGDSS</sequence>
<evidence type="ECO:0000313" key="2">
    <source>
        <dbReference type="EMBL" id="CUI14922.1"/>
    </source>
</evidence>
<feature type="region of interest" description="Disordered" evidence="1">
    <location>
        <begin position="29"/>
        <end position="74"/>
    </location>
</feature>
<keyword evidence="3" id="KW-1185">Reference proteome</keyword>
<dbReference type="EMBL" id="CYKH01001708">
    <property type="protein sequence ID" value="CUI14922.1"/>
    <property type="molecule type" value="Genomic_DNA"/>
</dbReference>
<evidence type="ECO:0000313" key="3">
    <source>
        <dbReference type="Proteomes" id="UP000051952"/>
    </source>
</evidence>
<reference evidence="3" key="1">
    <citation type="submission" date="2015-09" db="EMBL/GenBank/DDBJ databases">
        <authorList>
            <consortium name="Pathogen Informatics"/>
        </authorList>
    </citation>
    <scope>NUCLEOTIDE SEQUENCE [LARGE SCALE GENOMIC DNA]</scope>
    <source>
        <strain evidence="3">Lake Konstanz</strain>
    </source>
</reference>
<protein>
    <submittedName>
        <fullName evidence="2">Uncharacterized protein</fullName>
    </submittedName>
</protein>
<accession>A0A0S4KIF3</accession>
<feature type="region of interest" description="Disordered" evidence="1">
    <location>
        <begin position="93"/>
        <end position="122"/>
    </location>
</feature>
<dbReference type="AlphaFoldDB" id="A0A0S4KIF3"/>
<organism evidence="2 3">
    <name type="scientific">Bodo saltans</name>
    <name type="common">Flagellated protozoan</name>
    <dbReference type="NCBI Taxonomy" id="75058"/>
    <lineage>
        <taxon>Eukaryota</taxon>
        <taxon>Discoba</taxon>
        <taxon>Euglenozoa</taxon>
        <taxon>Kinetoplastea</taxon>
        <taxon>Metakinetoplastina</taxon>
        <taxon>Eubodonida</taxon>
        <taxon>Bodonidae</taxon>
        <taxon>Bodo</taxon>
    </lineage>
</organism>
<feature type="region of interest" description="Disordered" evidence="1">
    <location>
        <begin position="135"/>
        <end position="164"/>
    </location>
</feature>
<feature type="compositionally biased region" description="Low complexity" evidence="1">
    <location>
        <begin position="50"/>
        <end position="60"/>
    </location>
</feature>
<evidence type="ECO:0000256" key="1">
    <source>
        <dbReference type="SAM" id="MobiDB-lite"/>
    </source>
</evidence>
<proteinExistence type="predicted"/>
<name>A0A0S4KIF3_BODSA</name>